<dbReference type="InterPro" id="IPR022723">
    <property type="entry name" value="RDM_domain_RFPL"/>
</dbReference>
<evidence type="ECO:0000256" key="3">
    <source>
        <dbReference type="ARBA" id="ARBA00012483"/>
    </source>
</evidence>
<dbReference type="EC" id="2.3.2.27" evidence="3"/>
<proteinExistence type="predicted"/>
<dbReference type="SUPFAM" id="SSF57850">
    <property type="entry name" value="RING/U-box"/>
    <property type="match status" value="1"/>
</dbReference>
<dbReference type="InterPro" id="IPR003879">
    <property type="entry name" value="Butyrophylin_SPRY"/>
</dbReference>
<evidence type="ECO:0000256" key="9">
    <source>
        <dbReference type="PROSITE-ProRule" id="PRU00175"/>
    </source>
</evidence>
<feature type="domain" description="RING-type" evidence="10">
    <location>
        <begin position="38"/>
        <end position="80"/>
    </location>
</feature>
<evidence type="ECO:0000256" key="2">
    <source>
        <dbReference type="ARBA" id="ARBA00004496"/>
    </source>
</evidence>
<evidence type="ECO:0000259" key="10">
    <source>
        <dbReference type="PROSITE" id="PS50089"/>
    </source>
</evidence>
<dbReference type="AlphaFoldDB" id="G7NNV8"/>
<dbReference type="FunFam" id="2.60.120.920:FF:000040">
    <property type="entry name" value="Ret finger protein-like 4A"/>
    <property type="match status" value="1"/>
</dbReference>
<dbReference type="Pfam" id="PF11002">
    <property type="entry name" value="RDM"/>
    <property type="match status" value="1"/>
</dbReference>
<dbReference type="InterPro" id="IPR013320">
    <property type="entry name" value="ConA-like_dom_sf"/>
</dbReference>
<comment type="subcellular location">
    <subcellularLocation>
        <location evidence="2">Cytoplasm</location>
    </subcellularLocation>
</comment>
<dbReference type="CDD" id="cd15821">
    <property type="entry name" value="SPRY_PRY_RFPL"/>
    <property type="match status" value="1"/>
</dbReference>
<dbReference type="PRINTS" id="PR01407">
    <property type="entry name" value="BUTYPHLNCDUF"/>
</dbReference>
<reference evidence="12" key="1">
    <citation type="journal article" date="2011" name="Nat. Biotechnol.">
        <title>Genome sequencing and comparison of two nonhuman primate animal models, the cynomolgus and Chinese rhesus macaques.</title>
        <authorList>
            <person name="Yan G."/>
            <person name="Zhang G."/>
            <person name="Fang X."/>
            <person name="Zhang Y."/>
            <person name="Li C."/>
            <person name="Ling F."/>
            <person name="Cooper D.N."/>
            <person name="Li Q."/>
            <person name="Li Y."/>
            <person name="van Gool A.J."/>
            <person name="Du H."/>
            <person name="Chen J."/>
            <person name="Chen R."/>
            <person name="Zhang P."/>
            <person name="Huang Z."/>
            <person name="Thompson J.R."/>
            <person name="Meng Y."/>
            <person name="Bai Y."/>
            <person name="Wang J."/>
            <person name="Zhuo M."/>
            <person name="Wang T."/>
            <person name="Huang Y."/>
            <person name="Wei L."/>
            <person name="Li J."/>
            <person name="Wang Z."/>
            <person name="Hu H."/>
            <person name="Yang P."/>
            <person name="Le L."/>
            <person name="Stenson P.D."/>
            <person name="Li B."/>
            <person name="Liu X."/>
            <person name="Ball E.V."/>
            <person name="An N."/>
            <person name="Huang Q."/>
            <person name="Zhang Y."/>
            <person name="Fan W."/>
            <person name="Zhang X."/>
            <person name="Li Y."/>
            <person name="Wang W."/>
            <person name="Katze M.G."/>
            <person name="Su B."/>
            <person name="Nielsen R."/>
            <person name="Yang H."/>
            <person name="Wang J."/>
            <person name="Wang X."/>
            <person name="Wang J."/>
        </authorList>
    </citation>
    <scope>NUCLEOTIDE SEQUENCE [LARGE SCALE GENOMIC DNA]</scope>
    <source>
        <strain evidence="12">CR-5</strain>
    </source>
</reference>
<evidence type="ECO:0000256" key="4">
    <source>
        <dbReference type="ARBA" id="ARBA00022490"/>
    </source>
</evidence>
<evidence type="ECO:0000256" key="7">
    <source>
        <dbReference type="ARBA" id="ARBA00022771"/>
    </source>
</evidence>
<dbReference type="PROSITE" id="PS50089">
    <property type="entry name" value="ZF_RING_2"/>
    <property type="match status" value="1"/>
</dbReference>
<dbReference type="Proteomes" id="UP000013456">
    <property type="component" value="Chromosome 19"/>
</dbReference>
<dbReference type="InterPro" id="IPR013083">
    <property type="entry name" value="Znf_RING/FYVE/PHD"/>
</dbReference>
<dbReference type="SMART" id="SM00449">
    <property type="entry name" value="SPRY"/>
    <property type="match status" value="1"/>
</dbReference>
<keyword evidence="6" id="KW-0479">Metal-binding</keyword>
<sequence length="315" mass="35608">MPFIPMGITNIRSSAPQIIYICIYTFAMAEHFKQIIRCPLCLKDLEEAVQLKCGYVCCFQCLNSLQKEPDGEGFLCCLCSVVSQKNDIKPKYKLRALVSIIKELEPKLKSILTMNPKMRKFQVDMTLDVDTANNYLIMSEDLRSVRCGNFRQNRKEQAERFDSALCVLGAPRFTSGRHYWEVGVCTSKVWDVGVCKESVNRQGNIILSSELGFWTVGCRKGKVFAASTMPLTPLWVSPQLRRVGIFLDVGMRSISFYNVSDGCHMYTFNKIPVSEPLRPFFSHKLETQDDQSFLSICPVIPPDSASAPVYSGESK</sequence>
<dbReference type="InterPro" id="IPR043136">
    <property type="entry name" value="B30.2/SPRY_sf"/>
</dbReference>
<evidence type="ECO:0000259" key="11">
    <source>
        <dbReference type="PROSITE" id="PS50188"/>
    </source>
</evidence>
<dbReference type="SMART" id="SM00589">
    <property type="entry name" value="PRY"/>
    <property type="match status" value="1"/>
</dbReference>
<dbReference type="Pfam" id="PF13765">
    <property type="entry name" value="PRY"/>
    <property type="match status" value="1"/>
</dbReference>
<dbReference type="EMBL" id="CM001271">
    <property type="protein sequence ID" value="EHH30426.1"/>
    <property type="molecule type" value="Genomic_DNA"/>
</dbReference>
<dbReference type="InterPro" id="IPR006574">
    <property type="entry name" value="PRY"/>
</dbReference>
<comment type="catalytic activity">
    <reaction evidence="1">
        <text>S-ubiquitinyl-[E2 ubiquitin-conjugating enzyme]-L-cysteine + [acceptor protein]-L-lysine = [E2 ubiquitin-conjugating enzyme]-L-cysteine + N(6)-ubiquitinyl-[acceptor protein]-L-lysine.</text>
        <dbReference type="EC" id="2.3.2.27"/>
    </reaction>
</comment>
<dbReference type="InterPro" id="IPR003877">
    <property type="entry name" value="SPRY_dom"/>
</dbReference>
<dbReference type="GO" id="GO:0005737">
    <property type="term" value="C:cytoplasm"/>
    <property type="evidence" value="ECO:0007669"/>
    <property type="project" value="UniProtKB-SubCell"/>
</dbReference>
<gene>
    <name evidence="12" type="ORF">EGK_11096</name>
</gene>
<dbReference type="GO" id="GO:0061630">
    <property type="term" value="F:ubiquitin protein ligase activity"/>
    <property type="evidence" value="ECO:0007669"/>
    <property type="project" value="UniProtKB-EC"/>
</dbReference>
<dbReference type="PROSITE" id="PS50188">
    <property type="entry name" value="B302_SPRY"/>
    <property type="match status" value="1"/>
</dbReference>
<organism evidence="12">
    <name type="scientific">Macaca mulatta</name>
    <name type="common">Rhesus macaque</name>
    <dbReference type="NCBI Taxonomy" id="9544"/>
    <lineage>
        <taxon>Eukaryota</taxon>
        <taxon>Metazoa</taxon>
        <taxon>Chordata</taxon>
        <taxon>Craniata</taxon>
        <taxon>Vertebrata</taxon>
        <taxon>Euteleostomi</taxon>
        <taxon>Mammalia</taxon>
        <taxon>Eutheria</taxon>
        <taxon>Euarchontoglires</taxon>
        <taxon>Primates</taxon>
        <taxon>Haplorrhini</taxon>
        <taxon>Catarrhini</taxon>
        <taxon>Cercopithecidae</taxon>
        <taxon>Cercopithecinae</taxon>
        <taxon>Macaca</taxon>
    </lineage>
</organism>
<evidence type="ECO:0000256" key="6">
    <source>
        <dbReference type="ARBA" id="ARBA00022723"/>
    </source>
</evidence>
<protein>
    <recommendedName>
        <fullName evidence="3">RING-type E3 ubiquitin transferase</fullName>
        <ecNumber evidence="3">2.3.2.27</ecNumber>
    </recommendedName>
</protein>
<name>G7NNV8_MACMU</name>
<dbReference type="Gene3D" id="3.30.40.10">
    <property type="entry name" value="Zinc/RING finger domain, C3HC4 (zinc finger)"/>
    <property type="match status" value="1"/>
</dbReference>
<dbReference type="Gene3D" id="2.60.120.920">
    <property type="match status" value="1"/>
</dbReference>
<keyword evidence="4" id="KW-0963">Cytoplasm</keyword>
<evidence type="ECO:0000256" key="8">
    <source>
        <dbReference type="ARBA" id="ARBA00022833"/>
    </source>
</evidence>
<dbReference type="Pfam" id="PF15227">
    <property type="entry name" value="zf-C3HC4_4"/>
    <property type="match status" value="1"/>
</dbReference>
<evidence type="ECO:0000313" key="12">
    <source>
        <dbReference type="EMBL" id="EHH30426.1"/>
    </source>
</evidence>
<keyword evidence="5" id="KW-0808">Transferase</keyword>
<dbReference type="InterPro" id="IPR050143">
    <property type="entry name" value="TRIM/RBCC"/>
</dbReference>
<dbReference type="InterPro" id="IPR001870">
    <property type="entry name" value="B30.2/SPRY"/>
</dbReference>
<dbReference type="GO" id="GO:0008270">
    <property type="term" value="F:zinc ion binding"/>
    <property type="evidence" value="ECO:0007669"/>
    <property type="project" value="UniProtKB-KW"/>
</dbReference>
<dbReference type="InterPro" id="IPR001841">
    <property type="entry name" value="Znf_RING"/>
</dbReference>
<dbReference type="SUPFAM" id="SSF49899">
    <property type="entry name" value="Concanavalin A-like lectins/glucanases"/>
    <property type="match status" value="1"/>
</dbReference>
<dbReference type="PANTHER" id="PTHR24103">
    <property type="entry name" value="E3 UBIQUITIN-PROTEIN LIGASE TRIM"/>
    <property type="match status" value="1"/>
</dbReference>
<accession>G7NNV8</accession>
<dbReference type="InterPro" id="IPR037960">
    <property type="entry name" value="SPRY/PRY_RFPL"/>
</dbReference>
<keyword evidence="8" id="KW-0862">Zinc</keyword>
<evidence type="ECO:0000256" key="1">
    <source>
        <dbReference type="ARBA" id="ARBA00000900"/>
    </source>
</evidence>
<dbReference type="Pfam" id="PF00622">
    <property type="entry name" value="SPRY"/>
    <property type="match status" value="1"/>
</dbReference>
<keyword evidence="7 9" id="KW-0863">Zinc-finger</keyword>
<feature type="domain" description="B30.2/SPRY" evidence="11">
    <location>
        <begin position="105"/>
        <end position="299"/>
    </location>
</feature>
<evidence type="ECO:0000256" key="5">
    <source>
        <dbReference type="ARBA" id="ARBA00022679"/>
    </source>
</evidence>